<evidence type="ECO:0000256" key="1">
    <source>
        <dbReference type="ARBA" id="ARBA00022801"/>
    </source>
</evidence>
<dbReference type="GO" id="GO:0016788">
    <property type="term" value="F:hydrolase activity, acting on ester bonds"/>
    <property type="evidence" value="ECO:0007669"/>
    <property type="project" value="UniProtKB-ARBA"/>
</dbReference>
<gene>
    <name evidence="2" type="ORF">METZ01_LOCUS6930</name>
</gene>
<sequence>MALQLTRTTRYVRSWLTGHADVVEEETTLDRDGIRVPATIIRPAGINAPLPGWIMLHGITRTGRAHPQLLRFTRTVAATGMVVIIPEVPEWRELSLKPQLALPTVQCSITALKENPMVQDRPYGLMGFSFSAPHALAVAAAEEVSADIAGVVGFGGYCDLKRTITFMLTGRHEYQGKSYELIPDPYGPWIVAANYLHNIPGYEEATDIADGLRRLAAISGESPGVDSRDPCYDAVKAKEREKIHSDRQPLFDFFAPLSGVQSDLVYAEELGHKLAKAAISVEPKIEPFKALGELSCPVHVLHGRNDNLIPFTEGLRIKDALPTQGHSYVTITRLFGHSTQDRFPSPFHAVQEVTVFLRAIERIFRLV</sequence>
<evidence type="ECO:0008006" key="3">
    <source>
        <dbReference type="Google" id="ProtNLM"/>
    </source>
</evidence>
<proteinExistence type="predicted"/>
<organism evidence="2">
    <name type="scientific">marine metagenome</name>
    <dbReference type="NCBI Taxonomy" id="408172"/>
    <lineage>
        <taxon>unclassified sequences</taxon>
        <taxon>metagenomes</taxon>
        <taxon>ecological metagenomes</taxon>
    </lineage>
</organism>
<dbReference type="PANTHER" id="PTHR22946">
    <property type="entry name" value="DIENELACTONE HYDROLASE DOMAIN-CONTAINING PROTEIN-RELATED"/>
    <property type="match status" value="1"/>
</dbReference>
<dbReference type="InterPro" id="IPR050261">
    <property type="entry name" value="FrsA_esterase"/>
</dbReference>
<dbReference type="AlphaFoldDB" id="A0A381NHL6"/>
<dbReference type="InterPro" id="IPR029058">
    <property type="entry name" value="AB_hydrolase_fold"/>
</dbReference>
<protein>
    <recommendedName>
        <fullName evidence="3">Alpha/beta hydrolase</fullName>
    </recommendedName>
</protein>
<dbReference type="Gene3D" id="3.40.50.1820">
    <property type="entry name" value="alpha/beta hydrolase"/>
    <property type="match status" value="2"/>
</dbReference>
<keyword evidence="1" id="KW-0378">Hydrolase</keyword>
<reference evidence="2" key="1">
    <citation type="submission" date="2018-05" db="EMBL/GenBank/DDBJ databases">
        <authorList>
            <person name="Lanie J.A."/>
            <person name="Ng W.-L."/>
            <person name="Kazmierczak K.M."/>
            <person name="Andrzejewski T.M."/>
            <person name="Davidsen T.M."/>
            <person name="Wayne K.J."/>
            <person name="Tettelin H."/>
            <person name="Glass J.I."/>
            <person name="Rusch D."/>
            <person name="Podicherti R."/>
            <person name="Tsui H.-C.T."/>
            <person name="Winkler M.E."/>
        </authorList>
    </citation>
    <scope>NUCLEOTIDE SEQUENCE</scope>
</reference>
<name>A0A381NHL6_9ZZZZ</name>
<accession>A0A381NHL6</accession>
<dbReference type="PANTHER" id="PTHR22946:SF9">
    <property type="entry name" value="POLYKETIDE TRANSFERASE AF380"/>
    <property type="match status" value="1"/>
</dbReference>
<dbReference type="SUPFAM" id="SSF53474">
    <property type="entry name" value="alpha/beta-Hydrolases"/>
    <property type="match status" value="1"/>
</dbReference>
<evidence type="ECO:0000313" key="2">
    <source>
        <dbReference type="EMBL" id="SUZ54076.1"/>
    </source>
</evidence>
<dbReference type="EMBL" id="UINC01000366">
    <property type="protein sequence ID" value="SUZ54076.1"/>
    <property type="molecule type" value="Genomic_DNA"/>
</dbReference>